<feature type="region of interest" description="Disordered" evidence="1">
    <location>
        <begin position="1"/>
        <end position="74"/>
    </location>
</feature>
<gene>
    <name evidence="2" type="ORF">SKAU_G00096380</name>
</gene>
<accession>A0A9Q1FYL2</accession>
<evidence type="ECO:0000256" key="1">
    <source>
        <dbReference type="SAM" id="MobiDB-lite"/>
    </source>
</evidence>
<feature type="compositionally biased region" description="Basic and acidic residues" evidence="1">
    <location>
        <begin position="19"/>
        <end position="36"/>
    </location>
</feature>
<name>A0A9Q1FYL2_SYNKA</name>
<evidence type="ECO:0000313" key="2">
    <source>
        <dbReference type="EMBL" id="KAJ8369610.1"/>
    </source>
</evidence>
<dbReference type="Proteomes" id="UP001152622">
    <property type="component" value="Chromosome 3"/>
</dbReference>
<dbReference type="AlphaFoldDB" id="A0A9Q1FYL2"/>
<comment type="caution">
    <text evidence="2">The sequence shown here is derived from an EMBL/GenBank/DDBJ whole genome shotgun (WGS) entry which is preliminary data.</text>
</comment>
<dbReference type="EMBL" id="JAINUF010000003">
    <property type="protein sequence ID" value="KAJ8369610.1"/>
    <property type="molecule type" value="Genomic_DNA"/>
</dbReference>
<sequence>MARISNPSIAFTRLPALKPLEDGVDDSRTHRGKDAGSVRGPFPTPFQRDKSEPRRRRRPGKGSASDCPSVVNKP</sequence>
<reference evidence="2" key="1">
    <citation type="journal article" date="2023" name="Science">
        <title>Genome structures resolve the early diversification of teleost fishes.</title>
        <authorList>
            <person name="Parey E."/>
            <person name="Louis A."/>
            <person name="Montfort J."/>
            <person name="Bouchez O."/>
            <person name="Roques C."/>
            <person name="Iampietro C."/>
            <person name="Lluch J."/>
            <person name="Castinel A."/>
            <person name="Donnadieu C."/>
            <person name="Desvignes T."/>
            <person name="Floi Bucao C."/>
            <person name="Jouanno E."/>
            <person name="Wen M."/>
            <person name="Mejri S."/>
            <person name="Dirks R."/>
            <person name="Jansen H."/>
            <person name="Henkel C."/>
            <person name="Chen W.J."/>
            <person name="Zahm M."/>
            <person name="Cabau C."/>
            <person name="Klopp C."/>
            <person name="Thompson A.W."/>
            <person name="Robinson-Rechavi M."/>
            <person name="Braasch I."/>
            <person name="Lecointre G."/>
            <person name="Bobe J."/>
            <person name="Postlethwait J.H."/>
            <person name="Berthelot C."/>
            <person name="Roest Crollius H."/>
            <person name="Guiguen Y."/>
        </authorList>
    </citation>
    <scope>NUCLEOTIDE SEQUENCE</scope>
    <source>
        <strain evidence="2">WJC10195</strain>
    </source>
</reference>
<organism evidence="2 3">
    <name type="scientific">Synaphobranchus kaupii</name>
    <name type="common">Kaup's arrowtooth eel</name>
    <dbReference type="NCBI Taxonomy" id="118154"/>
    <lineage>
        <taxon>Eukaryota</taxon>
        <taxon>Metazoa</taxon>
        <taxon>Chordata</taxon>
        <taxon>Craniata</taxon>
        <taxon>Vertebrata</taxon>
        <taxon>Euteleostomi</taxon>
        <taxon>Actinopterygii</taxon>
        <taxon>Neopterygii</taxon>
        <taxon>Teleostei</taxon>
        <taxon>Anguilliformes</taxon>
        <taxon>Synaphobranchidae</taxon>
        <taxon>Synaphobranchus</taxon>
    </lineage>
</organism>
<keyword evidence="3" id="KW-1185">Reference proteome</keyword>
<protein>
    <submittedName>
        <fullName evidence="2">Uncharacterized protein</fullName>
    </submittedName>
</protein>
<evidence type="ECO:0000313" key="3">
    <source>
        <dbReference type="Proteomes" id="UP001152622"/>
    </source>
</evidence>
<proteinExistence type="predicted"/>